<feature type="compositionally biased region" description="Basic residues" evidence="1">
    <location>
        <begin position="370"/>
        <end position="379"/>
    </location>
</feature>
<keyword evidence="3" id="KW-1185">Reference proteome</keyword>
<proteinExistence type="predicted"/>
<dbReference type="EMBL" id="CAMPGE010008612">
    <property type="protein sequence ID" value="CAI2367502.1"/>
    <property type="molecule type" value="Genomic_DNA"/>
</dbReference>
<sequence length="413" mass="47680">MNWKVTKALRVPYPNNSILRKKNEKLVKREEMLGETRKKAKSQRPYARNSEKFTANTKINLKKTRVKPILAWKDNKIKKRTDPDIIQSQVESSPMLKNVLSYSKVGIKRNETDSIDRNSYYDPPKQSEIKPANDFNTIMIKDPNLGKQLAMQINQQDVRDKNSSQNQIKKLNILVNKTKVLFKDHNNSEKVSLPYLERNFNKSHFENSVHNQGHSRKPLMVSRFESNKIYSSTTPSVDDAIHRASSVESRLQKDSSVVTISSNNYCQPKSIINIKSHKPRKSVKPPDIAQINSQYQKDIIITQNQQKPGQTKIATGTTRNKRRQIRPLKTTTRTSKNLKINSNQAKRHPKKSHIGHNEWCNCHIKKPLGQKTFKKKAKKNPPPSEPIIPAEEPKKEVAPPPDFFDYGNKFIYE</sequence>
<feature type="region of interest" description="Disordered" evidence="1">
    <location>
        <begin position="370"/>
        <end position="413"/>
    </location>
</feature>
<accession>A0AAD1UES7</accession>
<comment type="caution">
    <text evidence="2">The sequence shown here is derived from an EMBL/GenBank/DDBJ whole genome shotgun (WGS) entry which is preliminary data.</text>
</comment>
<evidence type="ECO:0000313" key="2">
    <source>
        <dbReference type="EMBL" id="CAI2367502.1"/>
    </source>
</evidence>
<evidence type="ECO:0000313" key="3">
    <source>
        <dbReference type="Proteomes" id="UP001295684"/>
    </source>
</evidence>
<dbReference type="AlphaFoldDB" id="A0AAD1UES7"/>
<gene>
    <name evidence="2" type="ORF">ECRASSUSDP1_LOCUS8789</name>
</gene>
<protein>
    <submittedName>
        <fullName evidence="2">Uncharacterized protein</fullName>
    </submittedName>
</protein>
<dbReference type="Proteomes" id="UP001295684">
    <property type="component" value="Unassembled WGS sequence"/>
</dbReference>
<reference evidence="2" key="1">
    <citation type="submission" date="2023-07" db="EMBL/GenBank/DDBJ databases">
        <authorList>
            <consortium name="AG Swart"/>
            <person name="Singh M."/>
            <person name="Singh A."/>
            <person name="Seah K."/>
            <person name="Emmerich C."/>
        </authorList>
    </citation>
    <scope>NUCLEOTIDE SEQUENCE</scope>
    <source>
        <strain evidence="2">DP1</strain>
    </source>
</reference>
<evidence type="ECO:0000256" key="1">
    <source>
        <dbReference type="SAM" id="MobiDB-lite"/>
    </source>
</evidence>
<organism evidence="2 3">
    <name type="scientific">Euplotes crassus</name>
    <dbReference type="NCBI Taxonomy" id="5936"/>
    <lineage>
        <taxon>Eukaryota</taxon>
        <taxon>Sar</taxon>
        <taxon>Alveolata</taxon>
        <taxon>Ciliophora</taxon>
        <taxon>Intramacronucleata</taxon>
        <taxon>Spirotrichea</taxon>
        <taxon>Hypotrichia</taxon>
        <taxon>Euplotida</taxon>
        <taxon>Euplotidae</taxon>
        <taxon>Moneuplotes</taxon>
    </lineage>
</organism>
<name>A0AAD1UES7_EUPCR</name>